<reference evidence="2" key="1">
    <citation type="submission" date="2016-06" db="EMBL/GenBank/DDBJ databases">
        <title>Complete Genome Sequence of Pandoraea faecigallinarum DSM-23572.</title>
        <authorList>
            <person name="Yong D."/>
            <person name="Ee R."/>
            <person name="Lim Y.-L."/>
            <person name="Yin W.-F."/>
            <person name="Chan K.-G."/>
        </authorList>
    </citation>
    <scope>NUCLEOTIDE SEQUENCE</scope>
    <source>
        <strain evidence="2">DSM 23572</strain>
    </source>
</reference>
<accession>A0A0H3WUC8</accession>
<dbReference type="EMBL" id="CP011807">
    <property type="protein sequence ID" value="AKM30198.1"/>
    <property type="molecule type" value="Genomic_DNA"/>
</dbReference>
<evidence type="ECO:0000256" key="1">
    <source>
        <dbReference type="SAM" id="Phobius"/>
    </source>
</evidence>
<sequence>MSAGCNNPSTLSVWAGAEAEAGDDAVASAAYRDALYVVTAKARALAAWMALGRCIVFLLSLSDVVFSLRSTSQS</sequence>
<feature type="transmembrane region" description="Helical" evidence="1">
    <location>
        <begin position="45"/>
        <end position="68"/>
    </location>
</feature>
<keyword evidence="1" id="KW-0472">Membrane</keyword>
<keyword evidence="3" id="KW-1185">Reference proteome</keyword>
<name>A0A0H3WUC8_9BURK</name>
<gene>
    <name evidence="2" type="ORF">AB870_08885</name>
</gene>
<proteinExistence type="predicted"/>
<dbReference type="KEGG" id="pfg:AB870_08885"/>
<protein>
    <submittedName>
        <fullName evidence="2">Uncharacterized protein</fullName>
    </submittedName>
</protein>
<keyword evidence="1" id="KW-0812">Transmembrane</keyword>
<dbReference type="Proteomes" id="UP000035651">
    <property type="component" value="Chromosome"/>
</dbReference>
<evidence type="ECO:0000313" key="2">
    <source>
        <dbReference type="EMBL" id="AKM30198.1"/>
    </source>
</evidence>
<organism evidence="2 3">
    <name type="scientific">Pandoraea faecigallinarum</name>
    <dbReference type="NCBI Taxonomy" id="656179"/>
    <lineage>
        <taxon>Bacteria</taxon>
        <taxon>Pseudomonadati</taxon>
        <taxon>Pseudomonadota</taxon>
        <taxon>Betaproteobacteria</taxon>
        <taxon>Burkholderiales</taxon>
        <taxon>Burkholderiaceae</taxon>
        <taxon>Pandoraea</taxon>
    </lineage>
</organism>
<keyword evidence="1" id="KW-1133">Transmembrane helix</keyword>
<evidence type="ECO:0000313" key="3">
    <source>
        <dbReference type="Proteomes" id="UP000035651"/>
    </source>
</evidence>
<dbReference type="AlphaFoldDB" id="A0A0H3WUC8"/>